<feature type="region of interest" description="Disordered" evidence="1">
    <location>
        <begin position="56"/>
        <end position="83"/>
    </location>
</feature>
<comment type="caution">
    <text evidence="2">The sequence shown here is derived from an EMBL/GenBank/DDBJ whole genome shotgun (WGS) entry which is preliminary data.</text>
</comment>
<evidence type="ECO:0000313" key="2">
    <source>
        <dbReference type="EMBL" id="KAG5913852.1"/>
    </source>
</evidence>
<dbReference type="EMBL" id="SRPY01001223">
    <property type="protein sequence ID" value="KAG5913852.1"/>
    <property type="molecule type" value="Genomic_DNA"/>
</dbReference>
<feature type="region of interest" description="Disordered" evidence="1">
    <location>
        <begin position="1"/>
        <end position="42"/>
    </location>
</feature>
<sequence length="406" mass="44116">METINHPSGQPEHAPTHVESTSASSADGSADRTSSARPRAYVPQFSASSALILSRIRGTKAENKSRVPKGSSQSRGNSPCDDDLLVSAISPTVALPNGAVAHDDCDAAGVHQHPTTAVSSKLKRKHIPDYDVPDFTQNTMPFPSGKTSSAFAAPSQSLQPLVSVKDEFQSDARFPMSGSSLWETGTMESFQEPKLSPVADGAVSEKSELWGFHAGEASDAARTQYFMQKKRADLLNILSVCDQLQPQLLVDVMVSVSKKHPDLPMFDSADWQRSLHGSPGSQTEPVKADPRPMGPIGTSRHGHTVTNSKVRQRQKNAKRALRRLILAQHEEEARPAEEEGEHEDEEPEEEALPLPPSWPKAGEGLYSKLPLETEDRTFLTDDDDDESFSQFMVDKAGKPIMVSACA</sequence>
<feature type="compositionally biased region" description="Low complexity" evidence="1">
    <location>
        <begin position="20"/>
        <end position="37"/>
    </location>
</feature>
<reference evidence="2" key="1">
    <citation type="journal article" date="2020" name="bioRxiv">
        <title>Whole genome comparisons of ergot fungi reveals the divergence and evolution of species within the genus Claviceps are the result of varying mechanisms driving genome evolution and host range expansion.</title>
        <authorList>
            <person name="Wyka S.A."/>
            <person name="Mondo S.J."/>
            <person name="Liu M."/>
            <person name="Dettman J."/>
            <person name="Nalam V."/>
            <person name="Broders K.D."/>
        </authorList>
    </citation>
    <scope>NUCLEOTIDE SEQUENCE</scope>
    <source>
        <strain evidence="2">CCC 489</strain>
    </source>
</reference>
<proteinExistence type="predicted"/>
<protein>
    <submittedName>
        <fullName evidence="2">Uncharacterized protein</fullName>
    </submittedName>
</protein>
<dbReference type="OrthoDB" id="5863171at2759"/>
<feature type="compositionally biased region" description="Basic residues" evidence="1">
    <location>
        <begin position="310"/>
        <end position="322"/>
    </location>
</feature>
<dbReference type="AlphaFoldDB" id="A0A8K0NE57"/>
<organism evidence="2 3">
    <name type="scientific">Claviceps africana</name>
    <dbReference type="NCBI Taxonomy" id="83212"/>
    <lineage>
        <taxon>Eukaryota</taxon>
        <taxon>Fungi</taxon>
        <taxon>Dikarya</taxon>
        <taxon>Ascomycota</taxon>
        <taxon>Pezizomycotina</taxon>
        <taxon>Sordariomycetes</taxon>
        <taxon>Hypocreomycetidae</taxon>
        <taxon>Hypocreales</taxon>
        <taxon>Clavicipitaceae</taxon>
        <taxon>Claviceps</taxon>
    </lineage>
</organism>
<feature type="region of interest" description="Disordered" evidence="1">
    <location>
        <begin position="265"/>
        <end position="364"/>
    </location>
</feature>
<gene>
    <name evidence="2" type="ORF">E4U42_000843</name>
</gene>
<keyword evidence="3" id="KW-1185">Reference proteome</keyword>
<name>A0A8K0NE57_9HYPO</name>
<accession>A0A8K0NE57</accession>
<feature type="compositionally biased region" description="Basic and acidic residues" evidence="1">
    <location>
        <begin position="328"/>
        <end position="337"/>
    </location>
</feature>
<evidence type="ECO:0000313" key="3">
    <source>
        <dbReference type="Proteomes" id="UP000811619"/>
    </source>
</evidence>
<dbReference type="Proteomes" id="UP000811619">
    <property type="component" value="Unassembled WGS sequence"/>
</dbReference>
<evidence type="ECO:0000256" key="1">
    <source>
        <dbReference type="SAM" id="MobiDB-lite"/>
    </source>
</evidence>
<feature type="compositionally biased region" description="Acidic residues" evidence="1">
    <location>
        <begin position="338"/>
        <end position="351"/>
    </location>
</feature>